<feature type="binding site" evidence="8">
    <location>
        <begin position="148"/>
        <end position="151"/>
    </location>
    <ligand>
        <name>ATP</name>
        <dbReference type="ChEBI" id="CHEBI:30616"/>
    </ligand>
</feature>
<keyword evidence="10" id="KW-1185">Reference proteome</keyword>
<feature type="binding site" evidence="8">
    <location>
        <position position="177"/>
    </location>
    <ligand>
        <name>ATP</name>
        <dbReference type="ChEBI" id="CHEBI:30616"/>
    </ligand>
</feature>
<protein>
    <recommendedName>
        <fullName evidence="8">Pantothenate synthetase</fullName>
        <shortName evidence="8">PS</shortName>
        <ecNumber evidence="8">6.3.2.1</ecNumber>
    </recommendedName>
    <alternativeName>
        <fullName evidence="8">Pantoate--beta-alanine ligase</fullName>
    </alternativeName>
    <alternativeName>
        <fullName evidence="8">Pantoate-activating enzyme</fullName>
    </alternativeName>
</protein>
<comment type="subunit">
    <text evidence="8">Homodimer.</text>
</comment>
<keyword evidence="8" id="KW-0963">Cytoplasm</keyword>
<dbReference type="RefSeq" id="WP_345578130.1">
    <property type="nucleotide sequence ID" value="NZ_BAABLV010000006.1"/>
</dbReference>
<comment type="catalytic activity">
    <reaction evidence="7 8">
        <text>(R)-pantoate + beta-alanine + ATP = (R)-pantothenate + AMP + diphosphate + H(+)</text>
        <dbReference type="Rhea" id="RHEA:10912"/>
        <dbReference type="ChEBI" id="CHEBI:15378"/>
        <dbReference type="ChEBI" id="CHEBI:15980"/>
        <dbReference type="ChEBI" id="CHEBI:29032"/>
        <dbReference type="ChEBI" id="CHEBI:30616"/>
        <dbReference type="ChEBI" id="CHEBI:33019"/>
        <dbReference type="ChEBI" id="CHEBI:57966"/>
        <dbReference type="ChEBI" id="CHEBI:456215"/>
        <dbReference type="EC" id="6.3.2.1"/>
    </reaction>
</comment>
<proteinExistence type="inferred from homology"/>
<evidence type="ECO:0000313" key="10">
    <source>
        <dbReference type="Proteomes" id="UP001501521"/>
    </source>
</evidence>
<dbReference type="InterPro" id="IPR003721">
    <property type="entry name" value="Pantoate_ligase"/>
</dbReference>
<keyword evidence="5 8" id="KW-0547">Nucleotide-binding</keyword>
<evidence type="ECO:0000256" key="4">
    <source>
        <dbReference type="ARBA" id="ARBA00022655"/>
    </source>
</evidence>
<feature type="binding site" evidence="8">
    <location>
        <position position="61"/>
    </location>
    <ligand>
        <name>beta-alanine</name>
        <dbReference type="ChEBI" id="CHEBI:57966"/>
    </ligand>
</feature>
<evidence type="ECO:0000256" key="7">
    <source>
        <dbReference type="ARBA" id="ARBA00048258"/>
    </source>
</evidence>
<reference evidence="10" key="1">
    <citation type="journal article" date="2019" name="Int. J. Syst. Evol. Microbiol.">
        <title>The Global Catalogue of Microorganisms (GCM) 10K type strain sequencing project: providing services to taxonomists for standard genome sequencing and annotation.</title>
        <authorList>
            <consortium name="The Broad Institute Genomics Platform"/>
            <consortium name="The Broad Institute Genome Sequencing Center for Infectious Disease"/>
            <person name="Wu L."/>
            <person name="Ma J."/>
        </authorList>
    </citation>
    <scope>NUCLEOTIDE SEQUENCE [LARGE SCALE GENOMIC DNA]</scope>
    <source>
        <strain evidence="10">JCM 19125</strain>
    </source>
</reference>
<dbReference type="NCBIfam" id="TIGR00018">
    <property type="entry name" value="panC"/>
    <property type="match status" value="1"/>
</dbReference>
<keyword evidence="4 8" id="KW-0566">Pantothenate biosynthesis</keyword>
<dbReference type="Pfam" id="PF02569">
    <property type="entry name" value="Pantoate_ligase"/>
    <property type="match status" value="1"/>
</dbReference>
<feature type="binding site" evidence="8">
    <location>
        <begin position="30"/>
        <end position="37"/>
    </location>
    <ligand>
        <name>ATP</name>
        <dbReference type="ChEBI" id="CHEBI:30616"/>
    </ligand>
</feature>
<feature type="binding site" evidence="8">
    <location>
        <position position="61"/>
    </location>
    <ligand>
        <name>(R)-pantoate</name>
        <dbReference type="ChEBI" id="CHEBI:15980"/>
    </ligand>
</feature>
<comment type="similarity">
    <text evidence="2 8">Belongs to the pantothenate synthetase family.</text>
</comment>
<accession>A0ABP9EZZ0</accession>
<comment type="subcellular location">
    <subcellularLocation>
        <location evidence="8">Cytoplasm</location>
    </subcellularLocation>
</comment>
<evidence type="ECO:0000256" key="5">
    <source>
        <dbReference type="ARBA" id="ARBA00022741"/>
    </source>
</evidence>
<dbReference type="Gene3D" id="3.30.1300.10">
    <property type="entry name" value="Pantoate-beta-alanine ligase, C-terminal domain"/>
    <property type="match status" value="1"/>
</dbReference>
<dbReference type="EC" id="6.3.2.1" evidence="8"/>
<sequence>MRVIRTVDELRREVGEARRSGQRVGFVPTMGALHEGHLSLVSAARAASGVVVVSLFVNPTQFNDQADLAAYPRDEERDAALAAGAGADILFAPGVTEMYPDGYATSVHVRGVSEPLEGAHRGASHFDGVATVVTKLLVAVAPDVAWFGQKDAQQVAVVRRLVTDLGLPVRIETAPTVREPDGLAMSSRNMRLTAADRPRALALKAGLDAVAEAVASGADPRGAEAHGVDVMRERGVEPEYLALVDPGSFAPATDLALPSLAVVAAKVGDVRLIDNLPICPQPHTEEPS</sequence>
<comment type="caution">
    <text evidence="9">The sequence shown here is derived from an EMBL/GenBank/DDBJ whole genome shotgun (WGS) entry which is preliminary data.</text>
</comment>
<name>A0ABP9EZZ0_9ACTN</name>
<comment type="pathway">
    <text evidence="1 8">Cofactor biosynthesis; (R)-pantothenate biosynthesis; (R)-pantothenate from (R)-pantoate and beta-alanine: step 1/1.</text>
</comment>
<evidence type="ECO:0000256" key="2">
    <source>
        <dbReference type="ARBA" id="ARBA00009256"/>
    </source>
</evidence>
<dbReference type="EMBL" id="BAABLV010000006">
    <property type="protein sequence ID" value="GAA4890487.1"/>
    <property type="molecule type" value="Genomic_DNA"/>
</dbReference>
<dbReference type="HAMAP" id="MF_00158">
    <property type="entry name" value="PanC"/>
    <property type="match status" value="1"/>
</dbReference>
<feature type="active site" description="Proton donor" evidence="8">
    <location>
        <position position="37"/>
    </location>
</feature>
<organism evidence="9 10">
    <name type="scientific">Tessaracoccus lubricantis</name>
    <dbReference type="NCBI Taxonomy" id="545543"/>
    <lineage>
        <taxon>Bacteria</taxon>
        <taxon>Bacillati</taxon>
        <taxon>Actinomycetota</taxon>
        <taxon>Actinomycetes</taxon>
        <taxon>Propionibacteriales</taxon>
        <taxon>Propionibacteriaceae</taxon>
        <taxon>Tessaracoccus</taxon>
    </lineage>
</organism>
<dbReference type="InterPro" id="IPR014729">
    <property type="entry name" value="Rossmann-like_a/b/a_fold"/>
</dbReference>
<evidence type="ECO:0000256" key="8">
    <source>
        <dbReference type="HAMAP-Rule" id="MF_00158"/>
    </source>
</evidence>
<feature type="binding site" evidence="8">
    <location>
        <position position="154"/>
    </location>
    <ligand>
        <name>(R)-pantoate</name>
        <dbReference type="ChEBI" id="CHEBI:15980"/>
    </ligand>
</feature>
<dbReference type="Gene3D" id="3.40.50.620">
    <property type="entry name" value="HUPs"/>
    <property type="match status" value="1"/>
</dbReference>
<evidence type="ECO:0000256" key="6">
    <source>
        <dbReference type="ARBA" id="ARBA00022840"/>
    </source>
</evidence>
<dbReference type="GO" id="GO:0016874">
    <property type="term" value="F:ligase activity"/>
    <property type="evidence" value="ECO:0007669"/>
    <property type="project" value="UniProtKB-KW"/>
</dbReference>
<dbReference type="InterPro" id="IPR042176">
    <property type="entry name" value="Pantoate_ligase_C"/>
</dbReference>
<comment type="function">
    <text evidence="8">Catalyzes the condensation of pantoate with beta-alanine in an ATP-dependent reaction via a pantoyl-adenylate intermediate.</text>
</comment>
<feature type="binding site" evidence="8">
    <location>
        <begin position="185"/>
        <end position="188"/>
    </location>
    <ligand>
        <name>ATP</name>
        <dbReference type="ChEBI" id="CHEBI:30616"/>
    </ligand>
</feature>
<dbReference type="PANTHER" id="PTHR21299:SF1">
    <property type="entry name" value="PANTOATE--BETA-ALANINE LIGASE"/>
    <property type="match status" value="1"/>
</dbReference>
<dbReference type="Proteomes" id="UP001501521">
    <property type="component" value="Unassembled WGS sequence"/>
</dbReference>
<comment type="miscellaneous">
    <text evidence="8">The reaction proceeds by a bi uni uni bi ping pong mechanism.</text>
</comment>
<gene>
    <name evidence="8 9" type="primary">panC</name>
    <name evidence="9" type="ORF">GCM10025789_03750</name>
</gene>
<evidence type="ECO:0000313" key="9">
    <source>
        <dbReference type="EMBL" id="GAA4890487.1"/>
    </source>
</evidence>
<evidence type="ECO:0000256" key="3">
    <source>
        <dbReference type="ARBA" id="ARBA00022598"/>
    </source>
</evidence>
<dbReference type="SUPFAM" id="SSF52374">
    <property type="entry name" value="Nucleotidylyl transferase"/>
    <property type="match status" value="1"/>
</dbReference>
<evidence type="ECO:0000256" key="1">
    <source>
        <dbReference type="ARBA" id="ARBA00004990"/>
    </source>
</evidence>
<dbReference type="PANTHER" id="PTHR21299">
    <property type="entry name" value="CYTIDYLATE KINASE/PANTOATE-BETA-ALANINE LIGASE"/>
    <property type="match status" value="1"/>
</dbReference>
<dbReference type="CDD" id="cd00560">
    <property type="entry name" value="PanC"/>
    <property type="match status" value="1"/>
</dbReference>
<keyword evidence="6 8" id="KW-0067">ATP-binding</keyword>
<keyword evidence="3 8" id="KW-0436">Ligase</keyword>